<feature type="region of interest" description="Disordered" evidence="4">
    <location>
        <begin position="137"/>
        <end position="156"/>
    </location>
</feature>
<dbReference type="PIRSF" id="PIRSF005690">
    <property type="entry name" value="GerBA"/>
    <property type="match status" value="1"/>
</dbReference>
<feature type="transmembrane region" description="Helical" evidence="5">
    <location>
        <begin position="301"/>
        <end position="324"/>
    </location>
</feature>
<dbReference type="PANTHER" id="PTHR22550">
    <property type="entry name" value="SPORE GERMINATION PROTEIN"/>
    <property type="match status" value="1"/>
</dbReference>
<accession>A0A7D3XRK4</accession>
<keyword evidence="5" id="KW-0812">Transmembrane</keyword>
<name>A0A7D3XRK4_9BACL</name>
<evidence type="ECO:0000256" key="1">
    <source>
        <dbReference type="ARBA" id="ARBA00005278"/>
    </source>
</evidence>
<keyword evidence="7" id="KW-1185">Reference proteome</keyword>
<evidence type="ECO:0000256" key="4">
    <source>
        <dbReference type="SAM" id="MobiDB-lite"/>
    </source>
</evidence>
<dbReference type="RefSeq" id="WP_173221923.1">
    <property type="nucleotide sequence ID" value="NZ_CP048104.1"/>
</dbReference>
<dbReference type="InterPro" id="IPR050768">
    <property type="entry name" value="UPF0353/GerABKA_families"/>
</dbReference>
<evidence type="ECO:0000313" key="6">
    <source>
        <dbReference type="EMBL" id="QKG84328.1"/>
    </source>
</evidence>
<organism evidence="6 7">
    <name type="scientific">Kroppenstedtia pulmonis</name>
    <dbReference type="NCBI Taxonomy" id="1380685"/>
    <lineage>
        <taxon>Bacteria</taxon>
        <taxon>Bacillati</taxon>
        <taxon>Bacillota</taxon>
        <taxon>Bacilli</taxon>
        <taxon>Bacillales</taxon>
        <taxon>Thermoactinomycetaceae</taxon>
        <taxon>Kroppenstedtia</taxon>
    </lineage>
</organism>
<evidence type="ECO:0000313" key="7">
    <source>
        <dbReference type="Proteomes" id="UP000503088"/>
    </source>
</evidence>
<evidence type="ECO:0000256" key="3">
    <source>
        <dbReference type="SAM" id="Coils"/>
    </source>
</evidence>
<protein>
    <submittedName>
        <fullName evidence="6">Spore germination protein</fullName>
    </submittedName>
</protein>
<keyword evidence="5" id="KW-1133">Transmembrane helix</keyword>
<comment type="similarity">
    <text evidence="1">Belongs to the GerABKA family.</text>
</comment>
<keyword evidence="2 5" id="KW-0472">Membrane</keyword>
<dbReference type="Proteomes" id="UP000503088">
    <property type="component" value="Chromosome"/>
</dbReference>
<keyword evidence="3" id="KW-0175">Coiled coil</keyword>
<evidence type="ECO:0000256" key="2">
    <source>
        <dbReference type="ARBA" id="ARBA00023136"/>
    </source>
</evidence>
<sequence length="504" mass="56919">MSIRRRLRPRRRKRQEPSDTLEIHPSLKANEIQLRKAVEHSHDVSFSKETFTTGVDSLQVMMMYCSGMVDRKQMNSEALPAIRYWVNTYLSEKREATWTYMQVQTIYNLDQVVERVLEGQLVLLLEGFEKAYALDVSSPPHRQPEESQMETSVRGARDGFTEELEENVALVRKRLKNPSFCFEQFTLGTRSQTRVGLLYIRDIIHSPVLEEVKQKLNQIEVEAINSSAQLEQLISNTRYPLFPEFDFTGRPDFVMASLLRGRFCILVDGNPAALIAPVQLTEVLKSVEDLHIDSFFPTFEYLLRLLGLFLALFAPGLTVAIASFHTDQIPFPLLVTLVLSRAGVPFPPPMEALVMLVLFELFREAGLRMPSPIGQTLSVVGGLIIGDAAIRSGLTSPSMVVVIAVSAVATSTLVNQTLHGAVTLLRFAVLLLSSIFGLLGFFVALFMIILYLAQLRSFGIPYLAPLSPYSSGDTYRMLLSWKTLRRRPQLLKPQDDTRRPKERP</sequence>
<dbReference type="InterPro" id="IPR004995">
    <property type="entry name" value="Spore_Ger"/>
</dbReference>
<feature type="transmembrane region" description="Helical" evidence="5">
    <location>
        <begin position="424"/>
        <end position="453"/>
    </location>
</feature>
<proteinExistence type="inferred from homology"/>
<dbReference type="Pfam" id="PF03323">
    <property type="entry name" value="GerA"/>
    <property type="match status" value="1"/>
</dbReference>
<dbReference type="EMBL" id="CP048104">
    <property type="protein sequence ID" value="QKG84328.1"/>
    <property type="molecule type" value="Genomic_DNA"/>
</dbReference>
<dbReference type="PANTHER" id="PTHR22550:SF5">
    <property type="entry name" value="LEUCINE ZIPPER PROTEIN 4"/>
    <property type="match status" value="1"/>
</dbReference>
<evidence type="ECO:0000256" key="5">
    <source>
        <dbReference type="SAM" id="Phobius"/>
    </source>
</evidence>
<dbReference type="KEGG" id="kpul:GXN76_07465"/>
<reference evidence="6 7" key="1">
    <citation type="submission" date="2020-01" db="EMBL/GenBank/DDBJ databases">
        <authorList>
            <person name="Gulvik C.A."/>
            <person name="Batra D.G."/>
        </authorList>
    </citation>
    <scope>NUCLEOTIDE SEQUENCE [LARGE SCALE GENOMIC DNA]</scope>
    <source>
        <strain evidence="6 7">W9323</strain>
    </source>
</reference>
<dbReference type="GO" id="GO:0016020">
    <property type="term" value="C:membrane"/>
    <property type="evidence" value="ECO:0007669"/>
    <property type="project" value="InterPro"/>
</dbReference>
<feature type="coiled-coil region" evidence="3">
    <location>
        <begin position="209"/>
        <end position="236"/>
    </location>
</feature>
<gene>
    <name evidence="6" type="ORF">GXN76_07465</name>
</gene>
<dbReference type="GO" id="GO:0009847">
    <property type="term" value="P:spore germination"/>
    <property type="evidence" value="ECO:0007669"/>
    <property type="project" value="InterPro"/>
</dbReference>
<dbReference type="AlphaFoldDB" id="A0A7D3XRK4"/>
<feature type="transmembrane region" description="Helical" evidence="5">
    <location>
        <begin position="399"/>
        <end position="418"/>
    </location>
</feature>